<evidence type="ECO:0000256" key="10">
    <source>
        <dbReference type="ARBA" id="ARBA00023242"/>
    </source>
</evidence>
<evidence type="ECO:0000256" key="4">
    <source>
        <dbReference type="ARBA" id="ARBA00022771"/>
    </source>
</evidence>
<keyword evidence="10" id="KW-0539">Nucleus</keyword>
<sequence length="183" mass="20888">MESECCLSSCQQRGNVDCYGHKVSYHSLPKNPRRRKLWLAALGQELPPRLRKPRICSRHFLNNEFSQTFTRGRRLLPTAVPRVCPHDECRPVAECSGQVASPSTADPELGGSAAEPQDAAEALRKKDEEIARLREQLHHSNVIIESLQEQIGRFEQKCIELETTSKKFCLETLKTLEKWCEFV</sequence>
<evidence type="ECO:0000256" key="2">
    <source>
        <dbReference type="ARBA" id="ARBA00006177"/>
    </source>
</evidence>
<name>A0A0C9S1B9_AMBAM</name>
<keyword evidence="11" id="KW-0131">Cell cycle</keyword>
<dbReference type="PANTHER" id="PTHR46600:SF1">
    <property type="entry name" value="THAP DOMAIN-CONTAINING PROTEIN 1"/>
    <property type="match status" value="1"/>
</dbReference>
<dbReference type="InterPro" id="IPR006612">
    <property type="entry name" value="THAP_Znf"/>
</dbReference>
<dbReference type="InterPro" id="IPR026516">
    <property type="entry name" value="THAP1/10"/>
</dbReference>
<dbReference type="InterPro" id="IPR038441">
    <property type="entry name" value="THAP_Znf_sf"/>
</dbReference>
<evidence type="ECO:0000256" key="7">
    <source>
        <dbReference type="ARBA" id="ARBA00023054"/>
    </source>
</evidence>
<dbReference type="GO" id="GO:0005654">
    <property type="term" value="C:nucleoplasm"/>
    <property type="evidence" value="ECO:0007669"/>
    <property type="project" value="UniProtKB-SubCell"/>
</dbReference>
<keyword evidence="8 12" id="KW-0238">DNA-binding</keyword>
<evidence type="ECO:0000313" key="16">
    <source>
        <dbReference type="EMBL" id="JAG90559.1"/>
    </source>
</evidence>
<evidence type="ECO:0000256" key="8">
    <source>
        <dbReference type="ARBA" id="ARBA00023125"/>
    </source>
</evidence>
<dbReference type="Gene3D" id="6.20.210.20">
    <property type="entry name" value="THAP domain"/>
    <property type="match status" value="1"/>
</dbReference>
<dbReference type="SMART" id="SM00980">
    <property type="entry name" value="THAP"/>
    <property type="match status" value="1"/>
</dbReference>
<protein>
    <submittedName>
        <fullName evidence="16">Putative thap domain protein</fullName>
    </submittedName>
</protein>
<evidence type="ECO:0000256" key="13">
    <source>
        <dbReference type="SAM" id="Coils"/>
    </source>
</evidence>
<keyword evidence="4 12" id="KW-0863">Zinc-finger</keyword>
<comment type="subcellular location">
    <subcellularLocation>
        <location evidence="1">Nucleus</location>
        <location evidence="1">Nucleoplasm</location>
    </subcellularLocation>
</comment>
<evidence type="ECO:0000256" key="5">
    <source>
        <dbReference type="ARBA" id="ARBA00022833"/>
    </source>
</evidence>
<evidence type="ECO:0000259" key="15">
    <source>
        <dbReference type="PROSITE" id="PS50950"/>
    </source>
</evidence>
<evidence type="ECO:0000256" key="11">
    <source>
        <dbReference type="ARBA" id="ARBA00023306"/>
    </source>
</evidence>
<feature type="coiled-coil region" evidence="13">
    <location>
        <begin position="130"/>
        <end position="164"/>
    </location>
</feature>
<keyword evidence="5" id="KW-0862">Zinc</keyword>
<dbReference type="AlphaFoldDB" id="A0A0C9S1B9"/>
<evidence type="ECO:0000256" key="14">
    <source>
        <dbReference type="SAM" id="MobiDB-lite"/>
    </source>
</evidence>
<proteinExistence type="evidence at transcript level"/>
<evidence type="ECO:0000256" key="9">
    <source>
        <dbReference type="ARBA" id="ARBA00023163"/>
    </source>
</evidence>
<accession>A0A0C9S1B9</accession>
<feature type="region of interest" description="Disordered" evidence="14">
    <location>
        <begin position="97"/>
        <end position="116"/>
    </location>
</feature>
<comment type="similarity">
    <text evidence="2">Belongs to the THAP1 family.</text>
</comment>
<evidence type="ECO:0000256" key="1">
    <source>
        <dbReference type="ARBA" id="ARBA00004642"/>
    </source>
</evidence>
<organism evidence="16">
    <name type="scientific">Amblyomma americanum</name>
    <name type="common">Lone star tick</name>
    <dbReference type="NCBI Taxonomy" id="6943"/>
    <lineage>
        <taxon>Eukaryota</taxon>
        <taxon>Metazoa</taxon>
        <taxon>Ecdysozoa</taxon>
        <taxon>Arthropoda</taxon>
        <taxon>Chelicerata</taxon>
        <taxon>Arachnida</taxon>
        <taxon>Acari</taxon>
        <taxon>Parasitiformes</taxon>
        <taxon>Ixodida</taxon>
        <taxon>Ixodoidea</taxon>
        <taxon>Ixodidae</taxon>
        <taxon>Amblyomminae</taxon>
        <taxon>Amblyomma</taxon>
    </lineage>
</organism>
<reference evidence="16" key="1">
    <citation type="journal article" date="2015" name="PLoS ONE">
        <title>An Insight into the Sialome of the Lone Star Tick, Amblyomma americanum, with a Glimpse on Its Time Dependent Gene Expression.</title>
        <authorList>
            <person name="Karim S."/>
            <person name="Ribeiro J.M."/>
        </authorList>
    </citation>
    <scope>NUCLEOTIDE SEQUENCE</scope>
    <source>
        <tissue evidence="16">Salivary gland</tissue>
    </source>
</reference>
<keyword evidence="3" id="KW-0479">Metal-binding</keyword>
<dbReference type="PROSITE" id="PS50950">
    <property type="entry name" value="ZF_THAP"/>
    <property type="match status" value="1"/>
</dbReference>
<dbReference type="PANTHER" id="PTHR46600">
    <property type="entry name" value="THAP DOMAIN-CONTAINING"/>
    <property type="match status" value="1"/>
</dbReference>
<evidence type="ECO:0000256" key="6">
    <source>
        <dbReference type="ARBA" id="ARBA00023015"/>
    </source>
</evidence>
<keyword evidence="6" id="KW-0805">Transcription regulation</keyword>
<evidence type="ECO:0000256" key="12">
    <source>
        <dbReference type="PROSITE-ProRule" id="PRU00309"/>
    </source>
</evidence>
<dbReference type="EMBL" id="GBZX01002181">
    <property type="protein sequence ID" value="JAG90559.1"/>
    <property type="molecule type" value="mRNA"/>
</dbReference>
<dbReference type="SUPFAM" id="SSF57716">
    <property type="entry name" value="Glucocorticoid receptor-like (DNA-binding domain)"/>
    <property type="match status" value="1"/>
</dbReference>
<feature type="domain" description="THAP-type" evidence="15">
    <location>
        <begin position="1"/>
        <end position="84"/>
    </location>
</feature>
<evidence type="ECO:0000256" key="3">
    <source>
        <dbReference type="ARBA" id="ARBA00022723"/>
    </source>
</evidence>
<dbReference type="SMART" id="SM00692">
    <property type="entry name" value="DM3"/>
    <property type="match status" value="1"/>
</dbReference>
<dbReference type="GO" id="GO:0008270">
    <property type="term" value="F:zinc ion binding"/>
    <property type="evidence" value="ECO:0007669"/>
    <property type="project" value="UniProtKB-KW"/>
</dbReference>
<dbReference type="GO" id="GO:0043565">
    <property type="term" value="F:sequence-specific DNA binding"/>
    <property type="evidence" value="ECO:0007669"/>
    <property type="project" value="InterPro"/>
</dbReference>
<keyword evidence="9" id="KW-0804">Transcription</keyword>
<keyword evidence="7 13" id="KW-0175">Coiled coil</keyword>
<dbReference type="Pfam" id="PF05485">
    <property type="entry name" value="THAP"/>
    <property type="match status" value="1"/>
</dbReference>